<feature type="region of interest" description="Disordered" evidence="7">
    <location>
        <begin position="424"/>
        <end position="487"/>
    </location>
</feature>
<evidence type="ECO:0000256" key="3">
    <source>
        <dbReference type="ARBA" id="ARBA00022679"/>
    </source>
</evidence>
<keyword evidence="3" id="KW-0808">Transferase</keyword>
<dbReference type="Pfam" id="PF00069">
    <property type="entry name" value="Pkinase"/>
    <property type="match status" value="2"/>
</dbReference>
<dbReference type="GO" id="GO:0004674">
    <property type="term" value="F:protein serine/threonine kinase activity"/>
    <property type="evidence" value="ECO:0007669"/>
    <property type="project" value="UniProtKB-KW"/>
</dbReference>
<dbReference type="PROSITE" id="PS00108">
    <property type="entry name" value="PROTEIN_KINASE_ST"/>
    <property type="match status" value="1"/>
</dbReference>
<protein>
    <recommendedName>
        <fullName evidence="1">non-specific serine/threonine protein kinase</fullName>
        <ecNumber evidence="1">2.7.11.1</ecNumber>
    </recommendedName>
</protein>
<accession>A3C7D1</accession>
<proteinExistence type="predicted"/>
<dbReference type="PANTHER" id="PTHR44167:SF23">
    <property type="entry name" value="CDC7 KINASE, ISOFORM A-RELATED"/>
    <property type="match status" value="1"/>
</dbReference>
<dbReference type="PROSITE" id="PS50011">
    <property type="entry name" value="PROTEIN_KINASE_DOM"/>
    <property type="match status" value="1"/>
</dbReference>
<dbReference type="PANTHER" id="PTHR44167">
    <property type="entry name" value="OVARIAN-SPECIFIC SERINE/THREONINE-PROTEIN KINASE LOK-RELATED"/>
    <property type="match status" value="1"/>
</dbReference>
<feature type="compositionally biased region" description="Low complexity" evidence="7">
    <location>
        <begin position="987"/>
        <end position="1000"/>
    </location>
</feature>
<name>A3C7D1_ORYSJ</name>
<keyword evidence="2" id="KW-0723">Serine/threonine-protein kinase</keyword>
<dbReference type="GO" id="GO:0005524">
    <property type="term" value="F:ATP binding"/>
    <property type="evidence" value="ECO:0007669"/>
    <property type="project" value="UniProtKB-KW"/>
</dbReference>
<dbReference type="EC" id="2.7.11.1" evidence="1"/>
<dbReference type="AlphaFoldDB" id="A3C7D1"/>
<feature type="compositionally biased region" description="Polar residues" evidence="7">
    <location>
        <begin position="424"/>
        <end position="436"/>
    </location>
</feature>
<reference evidence="9" key="2">
    <citation type="submission" date="2008-12" db="EMBL/GenBank/DDBJ databases">
        <title>Improved gene annotation of the rice (Oryza sativa) genomes.</title>
        <authorList>
            <person name="Wang J."/>
            <person name="Li R."/>
            <person name="Fan W."/>
            <person name="Huang Q."/>
            <person name="Zhang J."/>
            <person name="Zhou Y."/>
            <person name="Hu Y."/>
            <person name="Zi S."/>
            <person name="Li J."/>
            <person name="Ni P."/>
            <person name="Zheng H."/>
            <person name="Zhang Y."/>
            <person name="Zhao M."/>
            <person name="Hao Q."/>
            <person name="McDermott J."/>
            <person name="Samudrala R."/>
            <person name="Kristiansen K."/>
            <person name="Wong G.K.-S."/>
        </authorList>
    </citation>
    <scope>NUCLEOTIDE SEQUENCE</scope>
</reference>
<dbReference type="Proteomes" id="UP000007752">
    <property type="component" value="Chromosome 10"/>
</dbReference>
<evidence type="ECO:0000256" key="6">
    <source>
        <dbReference type="ARBA" id="ARBA00022840"/>
    </source>
</evidence>
<dbReference type="EMBL" id="CM000147">
    <property type="protein sequence ID" value="EAZ16994.1"/>
    <property type="molecule type" value="Genomic_DNA"/>
</dbReference>
<feature type="compositionally biased region" description="Polar residues" evidence="7">
    <location>
        <begin position="710"/>
        <end position="722"/>
    </location>
</feature>
<organism evidence="9">
    <name type="scientific">Oryza sativa subsp. japonica</name>
    <name type="common">Rice</name>
    <dbReference type="NCBI Taxonomy" id="39947"/>
    <lineage>
        <taxon>Eukaryota</taxon>
        <taxon>Viridiplantae</taxon>
        <taxon>Streptophyta</taxon>
        <taxon>Embryophyta</taxon>
        <taxon>Tracheophyta</taxon>
        <taxon>Spermatophyta</taxon>
        <taxon>Magnoliopsida</taxon>
        <taxon>Liliopsida</taxon>
        <taxon>Poales</taxon>
        <taxon>Poaceae</taxon>
        <taxon>BOP clade</taxon>
        <taxon>Oryzoideae</taxon>
        <taxon>Oryzeae</taxon>
        <taxon>Oryzinae</taxon>
        <taxon>Oryza</taxon>
        <taxon>Oryza sativa</taxon>
    </lineage>
</organism>
<keyword evidence="5" id="KW-0418">Kinase</keyword>
<feature type="compositionally biased region" description="Basic and acidic residues" evidence="7">
    <location>
        <begin position="442"/>
        <end position="471"/>
    </location>
</feature>
<feature type="compositionally biased region" description="Basic and acidic residues" evidence="7">
    <location>
        <begin position="977"/>
        <end position="986"/>
    </location>
</feature>
<evidence type="ECO:0000259" key="8">
    <source>
        <dbReference type="PROSITE" id="PS50011"/>
    </source>
</evidence>
<dbReference type="SMART" id="SM00220">
    <property type="entry name" value="S_TKc"/>
    <property type="match status" value="1"/>
</dbReference>
<evidence type="ECO:0000313" key="9">
    <source>
        <dbReference type="EMBL" id="EAZ16994.1"/>
    </source>
</evidence>
<dbReference type="FunFam" id="1.10.510.10:FF:001893">
    <property type="entry name" value="Probable serine/threonine-protein kinase DDB_G0291918"/>
    <property type="match status" value="1"/>
</dbReference>
<dbReference type="InterPro" id="IPR008271">
    <property type="entry name" value="Ser/Thr_kinase_AS"/>
</dbReference>
<feature type="region of interest" description="Disordered" evidence="7">
    <location>
        <begin position="648"/>
        <end position="732"/>
    </location>
</feature>
<evidence type="ECO:0000256" key="7">
    <source>
        <dbReference type="SAM" id="MobiDB-lite"/>
    </source>
</evidence>
<keyword evidence="6" id="KW-0067">ATP-binding</keyword>
<dbReference type="Gene3D" id="1.10.510.10">
    <property type="entry name" value="Transferase(Phosphotransferase) domain 1"/>
    <property type="match status" value="2"/>
</dbReference>
<gene>
    <name evidence="9" type="ORF">OsJ_32479</name>
</gene>
<dbReference type="InterPro" id="IPR000719">
    <property type="entry name" value="Prot_kinase_dom"/>
</dbReference>
<dbReference type="CDD" id="cd14019">
    <property type="entry name" value="STKc_Cdc7"/>
    <property type="match status" value="1"/>
</dbReference>
<evidence type="ECO:0000256" key="4">
    <source>
        <dbReference type="ARBA" id="ARBA00022741"/>
    </source>
</evidence>
<evidence type="ECO:0000256" key="1">
    <source>
        <dbReference type="ARBA" id="ARBA00012513"/>
    </source>
</evidence>
<feature type="region of interest" description="Disordered" evidence="7">
    <location>
        <begin position="966"/>
        <end position="1001"/>
    </location>
</feature>
<keyword evidence="4" id="KW-0547">Nucleotide-binding</keyword>
<dbReference type="SUPFAM" id="SSF56112">
    <property type="entry name" value="Protein kinase-like (PK-like)"/>
    <property type="match status" value="1"/>
</dbReference>
<dbReference type="InterPro" id="IPR011009">
    <property type="entry name" value="Kinase-like_dom_sf"/>
</dbReference>
<reference evidence="9" key="1">
    <citation type="journal article" date="2005" name="PLoS Biol.">
        <title>The genomes of Oryza sativa: a history of duplications.</title>
        <authorList>
            <person name="Yu J."/>
            <person name="Wang J."/>
            <person name="Lin W."/>
            <person name="Li S."/>
            <person name="Li H."/>
            <person name="Zhou J."/>
            <person name="Ni P."/>
            <person name="Dong W."/>
            <person name="Hu S."/>
            <person name="Zeng C."/>
            <person name="Zhang J."/>
            <person name="Zhang Y."/>
            <person name="Li R."/>
            <person name="Xu Z."/>
            <person name="Li S."/>
            <person name="Li X."/>
            <person name="Zheng H."/>
            <person name="Cong L."/>
            <person name="Lin L."/>
            <person name="Yin J."/>
            <person name="Geng J."/>
            <person name="Li G."/>
            <person name="Shi J."/>
            <person name="Liu J."/>
            <person name="Lv H."/>
            <person name="Li J."/>
            <person name="Wang J."/>
            <person name="Deng Y."/>
            <person name="Ran L."/>
            <person name="Shi X."/>
            <person name="Wang X."/>
            <person name="Wu Q."/>
            <person name="Li C."/>
            <person name="Ren X."/>
            <person name="Wang J."/>
            <person name="Wang X."/>
            <person name="Li D."/>
            <person name="Liu D."/>
            <person name="Zhang X."/>
            <person name="Ji Z."/>
            <person name="Zhao W."/>
            <person name="Sun Y."/>
            <person name="Zhang Z."/>
            <person name="Bao J."/>
            <person name="Han Y."/>
            <person name="Dong L."/>
            <person name="Ji J."/>
            <person name="Chen P."/>
            <person name="Wu S."/>
            <person name="Liu J."/>
            <person name="Xiao Y."/>
            <person name="Bu D."/>
            <person name="Tan J."/>
            <person name="Yang L."/>
            <person name="Ye C."/>
            <person name="Zhang J."/>
            <person name="Xu J."/>
            <person name="Zhou Y."/>
            <person name="Yu Y."/>
            <person name="Zhang B."/>
            <person name="Zhuang S."/>
            <person name="Wei H."/>
            <person name="Liu B."/>
            <person name="Lei M."/>
            <person name="Yu H."/>
            <person name="Li Y."/>
            <person name="Xu H."/>
            <person name="Wei S."/>
            <person name="He X."/>
            <person name="Fang L."/>
            <person name="Zhang Z."/>
            <person name="Zhang Y."/>
            <person name="Huang X."/>
            <person name="Su Z."/>
            <person name="Tong W."/>
            <person name="Li J."/>
            <person name="Tong Z."/>
            <person name="Li S."/>
            <person name="Ye J."/>
            <person name="Wang L."/>
            <person name="Fang L."/>
            <person name="Lei T."/>
            <person name="Chen C."/>
            <person name="Chen H."/>
            <person name="Xu Z."/>
            <person name="Li H."/>
            <person name="Huang H."/>
            <person name="Zhang F."/>
            <person name="Xu H."/>
            <person name="Li N."/>
            <person name="Zhao C."/>
            <person name="Li S."/>
            <person name="Dong L."/>
            <person name="Huang Y."/>
            <person name="Li L."/>
            <person name="Xi Y."/>
            <person name="Qi Q."/>
            <person name="Li W."/>
            <person name="Zhang B."/>
            <person name="Hu W."/>
            <person name="Zhang Y."/>
            <person name="Tian X."/>
            <person name="Jiao Y."/>
            <person name="Liang X."/>
            <person name="Jin J."/>
            <person name="Gao L."/>
            <person name="Zheng W."/>
            <person name="Hao B."/>
            <person name="Liu S."/>
            <person name="Wang W."/>
            <person name="Yuan L."/>
            <person name="Cao M."/>
            <person name="McDermott J."/>
            <person name="Samudrala R."/>
            <person name="Wang J."/>
            <person name="Wong G.K."/>
            <person name="Yang H."/>
        </authorList>
    </citation>
    <scope>NUCLEOTIDE SEQUENCE [LARGE SCALE GENOMIC DNA]</scope>
</reference>
<evidence type="ECO:0000256" key="5">
    <source>
        <dbReference type="ARBA" id="ARBA00022777"/>
    </source>
</evidence>
<evidence type="ECO:0000256" key="2">
    <source>
        <dbReference type="ARBA" id="ARBA00022527"/>
    </source>
</evidence>
<dbReference type="FunFam" id="1.10.510.10:FF:001725">
    <property type="entry name" value="Kinase like protein"/>
    <property type="match status" value="1"/>
</dbReference>
<feature type="domain" description="Protein kinase" evidence="8">
    <location>
        <begin position="491"/>
        <end position="948"/>
    </location>
</feature>
<sequence>MDSKAAGSSEIERAWHLLTVVIRLGRPAAASDVARFATADDVERLCRIPGSPLRLSGGVVAASETAFVAFLRYVGLDVPPPRVSPRAPDDVMRWLRRRVPVTYERKRKASDAGRFVARKRLLAAPDADLPEHELRQSQQLIVQSCAPVATGEVHQEATQELQDRLPSLNIFTAQRSFEVSIGSNVFSDIEISMPSLPSKIDQFIGGNDGSVLVSMASALVPKEVTDMSGCINIFHATVDRESTRIGEPEGSASLCCSRVEDREELEKESTLLTMAVGLAVGKKNGIEQDLNLRPSSPRNCSTKATDDMETFDVISKEAEALQYCSPNAQYPQKILTCGQDSDALVVNAHVAIHENKIEDITFQPPEGTKTEAIVHEMVHETMGSLCQPSSNTKVEHAVLPLQAPTYGCISNENLNIAAENRASTHQNHVEPSTQNEVAVRLSKKEQDRKIMKQRDKGKKKEALPKEDKDQVAAKVQKGHTEPKPLPNFKNFEIEEEEGSGGYGTVYRARRKSDGRLFAIKCPHANAHSHHVYNEQKMLERFGGKNFVIKYECSLRSGDLECFVLEHVEHDRPENLRKEIGLFDLRWYGFCLFKALASLHKQGIVHRDVKPGNFLFSRKLAKGYLIDFNLANDLHQKFFRNSKSETISRGKDTISQPALKSTPVVQAKEPVADSKQLLGSKRKRSNRSPVGSAPKNDNKSRHGIQAADVSGVTSAKDPTSTKTSLDRLKQPMPYKGRKELMNFLHDAMQSPDKNTSTAPVSQRKRVAAPLGNVDQKLFILTPMPLCSGGSAIAGSGMLNSKGNGKHRREGPCVGTKGFRAPEVLFRSFHQGCKVDVWSAGVTLLYFIIGKSPFGGDPEQNIKEIAKLRGSEELWEVAKLHNCESSYPSDLFDAKSLRSVDLREWCAANTRRPEFFKSIPDSLFDLVDKCLSVNPRCRITSEDALMHDFFAPCHDLIRQHRLARRPAPSNNLPCLPQDKSVKANESKRSSSTVPTTVNSTDSGSLTCGPNFCGTWVTDALLCGTWVIEVWAQPLWDVGH</sequence>